<evidence type="ECO:0000313" key="1">
    <source>
        <dbReference type="EMBL" id="TZG27509.1"/>
    </source>
</evidence>
<dbReference type="AlphaFoldDB" id="A0A5D9C752"/>
<gene>
    <name evidence="1" type="ORF">FYJ91_07930</name>
</gene>
<dbReference type="InterPro" id="IPR050509">
    <property type="entry name" value="CoA-transferase_III"/>
</dbReference>
<dbReference type="Gene3D" id="3.40.50.10540">
    <property type="entry name" value="Crotonobetainyl-coa:carnitine coa-transferase, domain 1"/>
    <property type="match status" value="1"/>
</dbReference>
<dbReference type="Gene3D" id="3.30.1540.10">
    <property type="entry name" value="formyl-coa transferase, domain 3"/>
    <property type="match status" value="1"/>
</dbReference>
<organism evidence="1 2">
    <name type="scientific">Sphingomonas montanisoli</name>
    <dbReference type="NCBI Taxonomy" id="2606412"/>
    <lineage>
        <taxon>Bacteria</taxon>
        <taxon>Pseudomonadati</taxon>
        <taxon>Pseudomonadota</taxon>
        <taxon>Alphaproteobacteria</taxon>
        <taxon>Sphingomonadales</taxon>
        <taxon>Sphingomonadaceae</taxon>
        <taxon>Sphingomonas</taxon>
    </lineage>
</organism>
<proteinExistence type="predicted"/>
<dbReference type="SUPFAM" id="SSF89796">
    <property type="entry name" value="CoA-transferase family III (CaiB/BaiF)"/>
    <property type="match status" value="1"/>
</dbReference>
<sequence>MAYDMLAGVKVVELAMYAFAPSAAAVLADWGAEVVKIMPPAGGDPMANPKGIAGLPDKDVGISFMWEQLNRGKRCIVLDVAKPEGRDILFRMLEDADVFITHLLPKARAKMGIDVDDLLTAFPRLIYGRATGHGPKGPEAPLGGFDHTDFWARSGMAHAASLASDEFVPQPGPALGDSTSGMFLAGGIAAALFRRERTGKGGVVDVSLLSSATWAFGPGIVASKLFDVDTIPRLRHADQPAATVAAYRTRDGREIYFAGVPSDKVFAELAAAFGAPELASDPRFADLASRKTNARASIEIFDAMFARHDLAEWKEKLKGVSIPWAVIQTAREAGDDVQTTANGYVMDVEGQASRYALVASPAQFDGTAPSVKRAPTIGEHSDAVLRELGLNDARIAALREGGVIA</sequence>
<protein>
    <submittedName>
        <fullName evidence="1">CoA transferase</fullName>
    </submittedName>
</protein>
<name>A0A5D9C752_9SPHN</name>
<dbReference type="Pfam" id="PF02515">
    <property type="entry name" value="CoA_transf_3"/>
    <property type="match status" value="1"/>
</dbReference>
<comment type="caution">
    <text evidence="1">The sequence shown here is derived from an EMBL/GenBank/DDBJ whole genome shotgun (WGS) entry which is preliminary data.</text>
</comment>
<dbReference type="PANTHER" id="PTHR48228:SF2">
    <property type="entry name" value="E-CINNAMOYL-COA:R-PHENYLLACTATE COA TRANSFERASE LARGE SUBUNIT"/>
    <property type="match status" value="1"/>
</dbReference>
<keyword evidence="1" id="KW-0808">Transferase</keyword>
<keyword evidence="2" id="KW-1185">Reference proteome</keyword>
<dbReference type="EMBL" id="VTOU01000002">
    <property type="protein sequence ID" value="TZG27509.1"/>
    <property type="molecule type" value="Genomic_DNA"/>
</dbReference>
<dbReference type="PANTHER" id="PTHR48228">
    <property type="entry name" value="SUCCINYL-COA--D-CITRAMALATE COA-TRANSFERASE"/>
    <property type="match status" value="1"/>
</dbReference>
<dbReference type="InterPro" id="IPR044855">
    <property type="entry name" value="CoA-Trfase_III_dom3_sf"/>
</dbReference>
<dbReference type="GO" id="GO:0016740">
    <property type="term" value="F:transferase activity"/>
    <property type="evidence" value="ECO:0007669"/>
    <property type="project" value="UniProtKB-KW"/>
</dbReference>
<dbReference type="RefSeq" id="WP_149521720.1">
    <property type="nucleotide sequence ID" value="NZ_VTOU01000002.1"/>
</dbReference>
<reference evidence="1 2" key="1">
    <citation type="submission" date="2019-08" db="EMBL/GenBank/DDBJ databases">
        <authorList>
            <person name="Wang G."/>
            <person name="Xu Z."/>
        </authorList>
    </citation>
    <scope>NUCLEOTIDE SEQUENCE [LARGE SCALE GENOMIC DNA]</scope>
    <source>
        <strain evidence="1 2">ZX</strain>
    </source>
</reference>
<accession>A0A5D9C752</accession>
<evidence type="ECO:0000313" key="2">
    <source>
        <dbReference type="Proteomes" id="UP000322077"/>
    </source>
</evidence>
<dbReference type="Proteomes" id="UP000322077">
    <property type="component" value="Unassembled WGS sequence"/>
</dbReference>
<dbReference type="InterPro" id="IPR003673">
    <property type="entry name" value="CoA-Trfase_fam_III"/>
</dbReference>
<dbReference type="InterPro" id="IPR023606">
    <property type="entry name" value="CoA-Trfase_III_dom_1_sf"/>
</dbReference>